<keyword evidence="2" id="KW-1185">Reference proteome</keyword>
<organism evidence="1 2">
    <name type="scientific">Siphonobacter aquaeclarae</name>
    <dbReference type="NCBI Taxonomy" id="563176"/>
    <lineage>
        <taxon>Bacteria</taxon>
        <taxon>Pseudomonadati</taxon>
        <taxon>Bacteroidota</taxon>
        <taxon>Cytophagia</taxon>
        <taxon>Cytophagales</taxon>
        <taxon>Cytophagaceae</taxon>
        <taxon>Siphonobacter</taxon>
    </lineage>
</organism>
<dbReference type="PROSITE" id="PS51257">
    <property type="entry name" value="PROKAR_LIPOPROTEIN"/>
    <property type="match status" value="1"/>
</dbReference>
<gene>
    <name evidence="1" type="ORF">SAMN04488090_1790</name>
</gene>
<evidence type="ECO:0000313" key="1">
    <source>
        <dbReference type="EMBL" id="SDL79152.1"/>
    </source>
</evidence>
<name>A0A1G9MY04_9BACT</name>
<dbReference type="EMBL" id="FNGS01000003">
    <property type="protein sequence ID" value="SDL79152.1"/>
    <property type="molecule type" value="Genomic_DNA"/>
</dbReference>
<protein>
    <submittedName>
        <fullName evidence="1">Uncharacterized protein</fullName>
    </submittedName>
</protein>
<reference evidence="1 2" key="1">
    <citation type="submission" date="2016-10" db="EMBL/GenBank/DDBJ databases">
        <authorList>
            <person name="de Groot N.N."/>
        </authorList>
    </citation>
    <scope>NUCLEOTIDE SEQUENCE [LARGE SCALE GENOMIC DNA]</scope>
    <source>
        <strain evidence="1 2">DSM 21668</strain>
    </source>
</reference>
<dbReference type="RefSeq" id="WP_093200625.1">
    <property type="nucleotide sequence ID" value="NZ_FNGS01000003.1"/>
</dbReference>
<evidence type="ECO:0000313" key="2">
    <source>
        <dbReference type="Proteomes" id="UP000198901"/>
    </source>
</evidence>
<dbReference type="Proteomes" id="UP000198901">
    <property type="component" value="Unassembled WGS sequence"/>
</dbReference>
<accession>A0A1G9MY04</accession>
<dbReference type="AlphaFoldDB" id="A0A1G9MY04"/>
<sequence length="484" mass="55004">MKRFLSVLLLAVCTSSMISCGRFFDDIGYAFRKKKIDPNDPTTIPGGPNPPVTTPASTEYLENEFVKVGFNMNYGGSITYFSPAGSNVNMVNNFDLGRQFQYAYYSYPVENYTPNGVKPHPSWTTIGWDPVQTGDAYGNPSQVVSRSRSGNRVVFKTIPKQWGYYNVPCDCSVETTAELNGKALEIKHVLQLARTDTYDHVPRGQELAVAFMNSSFTKVKAYFGGEPFTDGPLVDFAIKTPPFARQDGSVEMYLPESWLYLHNDAGVGLGMWVPQSTTFSTYFLGTPNAGDEFSGNSGVFNSGEMEILDPKMRFETKMSYILGTVDEVRQYAQEHEKDRTQPEFDFSTDRQHWVYYESLDDGQYPFQGEWFLKFDSKITPLWGPSVAWDASKIKKMYLRAAYQGDPQQLRFIWHRQSSPQPYDNYESLSLLIDLIPDGQYHTYEIDLSKQEGWRGNIRRLMIDPGNTPKTGKWLKLKSLTTTQP</sequence>
<proteinExistence type="predicted"/>
<dbReference type="OrthoDB" id="633728at2"/>